<keyword evidence="4" id="KW-0547">Nucleotide-binding</keyword>
<name>A0A5M4B5U1_9BACT</name>
<feature type="region of interest" description="Disordered" evidence="11">
    <location>
        <begin position="282"/>
        <end position="316"/>
    </location>
</feature>
<keyword evidence="6" id="KW-0460">Magnesium</keyword>
<dbReference type="GO" id="GO:0009117">
    <property type="term" value="P:nucleotide metabolic process"/>
    <property type="evidence" value="ECO:0007669"/>
    <property type="project" value="UniProtKB-KW"/>
</dbReference>
<proteinExistence type="predicted"/>
<dbReference type="GO" id="GO:0046872">
    <property type="term" value="F:metal ion binding"/>
    <property type="evidence" value="ECO:0007669"/>
    <property type="project" value="UniProtKB-KW"/>
</dbReference>
<evidence type="ECO:0000256" key="2">
    <source>
        <dbReference type="ARBA" id="ARBA00022695"/>
    </source>
</evidence>
<evidence type="ECO:0000256" key="1">
    <source>
        <dbReference type="ARBA" id="ARBA00022679"/>
    </source>
</evidence>
<reference evidence="13 14" key="1">
    <citation type="submission" date="2019-10" db="EMBL/GenBank/DDBJ databases">
        <title>Prolixibacter strains distinguished by the presence of nitrate reductase genes were adept at nitrate-dependent anaerobic corrosion of metallic iron and carbon steel.</title>
        <authorList>
            <person name="Iino T."/>
            <person name="Shono N."/>
            <person name="Ito K."/>
            <person name="Nakamura R."/>
            <person name="Sueoka K."/>
            <person name="Harayama S."/>
            <person name="Ohkuma M."/>
        </authorList>
    </citation>
    <scope>NUCLEOTIDE SEQUENCE [LARGE SCALE GENOMIC DNA]</scope>
    <source>
        <strain evidence="13 14">JCM 13498</strain>
    </source>
</reference>
<dbReference type="Pfam" id="PF21654">
    <property type="entry name" value="DncV-like_NTFase"/>
    <property type="match status" value="1"/>
</dbReference>
<dbReference type="OrthoDB" id="661552at2"/>
<keyword evidence="14" id="KW-1185">Reference proteome</keyword>
<evidence type="ECO:0000256" key="5">
    <source>
        <dbReference type="ARBA" id="ARBA00022840"/>
    </source>
</evidence>
<evidence type="ECO:0000256" key="6">
    <source>
        <dbReference type="ARBA" id="ARBA00022842"/>
    </source>
</evidence>
<accession>A0A5M4B5U1</accession>
<keyword evidence="1" id="KW-0808">Transferase</keyword>
<comment type="catalytic activity">
    <reaction evidence="10">
        <text>GTP + ATP = 3',3'-cGAMP + 2 diphosphate</text>
        <dbReference type="Rhea" id="RHEA:35647"/>
        <dbReference type="ChEBI" id="CHEBI:30616"/>
        <dbReference type="ChEBI" id="CHEBI:33019"/>
        <dbReference type="ChEBI" id="CHEBI:37565"/>
        <dbReference type="ChEBI" id="CHEBI:71501"/>
    </reaction>
    <physiologicalReaction direction="left-to-right" evidence="10">
        <dbReference type="Rhea" id="RHEA:35648"/>
    </physiologicalReaction>
</comment>
<protein>
    <recommendedName>
        <fullName evidence="9">Cyclic GMP-AMP synthase</fullName>
    </recommendedName>
</protein>
<evidence type="ECO:0000256" key="7">
    <source>
        <dbReference type="ARBA" id="ARBA00023080"/>
    </source>
</evidence>
<keyword evidence="2" id="KW-0548">Nucleotidyltransferase</keyword>
<keyword evidence="3" id="KW-0479">Metal-binding</keyword>
<evidence type="ECO:0000256" key="4">
    <source>
        <dbReference type="ARBA" id="ARBA00022741"/>
    </source>
</evidence>
<keyword evidence="7" id="KW-0546">Nucleotide metabolism</keyword>
<dbReference type="AlphaFoldDB" id="A0A5M4B5U1"/>
<evidence type="ECO:0000256" key="8">
    <source>
        <dbReference type="ARBA" id="ARBA00023118"/>
    </source>
</evidence>
<dbReference type="GO" id="GO:0005524">
    <property type="term" value="F:ATP binding"/>
    <property type="evidence" value="ECO:0007669"/>
    <property type="project" value="UniProtKB-KW"/>
</dbReference>
<evidence type="ECO:0000313" key="14">
    <source>
        <dbReference type="Proteomes" id="UP000391834"/>
    </source>
</evidence>
<dbReference type="Proteomes" id="UP000391834">
    <property type="component" value="Unassembled WGS sequence"/>
</dbReference>
<evidence type="ECO:0000256" key="9">
    <source>
        <dbReference type="ARBA" id="ARBA00044145"/>
    </source>
</evidence>
<dbReference type="InterPro" id="IPR048445">
    <property type="entry name" value="DncV-like_NTFase"/>
</dbReference>
<evidence type="ECO:0000313" key="13">
    <source>
        <dbReference type="EMBL" id="GET35236.1"/>
    </source>
</evidence>
<gene>
    <name evidence="13" type="ORF">PbJCM13498_40990</name>
</gene>
<evidence type="ECO:0000256" key="10">
    <source>
        <dbReference type="ARBA" id="ARBA00048304"/>
    </source>
</evidence>
<feature type="domain" description="Cyclic GMP-AMP synthase DncV-like nucleotidyltransferase" evidence="12">
    <location>
        <begin position="49"/>
        <end position="127"/>
    </location>
</feature>
<keyword evidence="8" id="KW-0051">Antiviral defense</keyword>
<dbReference type="EMBL" id="BLAX01000001">
    <property type="protein sequence ID" value="GET35236.1"/>
    <property type="molecule type" value="Genomic_DNA"/>
</dbReference>
<evidence type="ECO:0000256" key="3">
    <source>
        <dbReference type="ARBA" id="ARBA00022723"/>
    </source>
</evidence>
<comment type="caution">
    <text evidence="13">The sequence shown here is derived from an EMBL/GenBank/DDBJ whole genome shotgun (WGS) entry which is preliminary data.</text>
</comment>
<dbReference type="RefSeq" id="WP_051569024.1">
    <property type="nucleotide sequence ID" value="NZ_BLAX01000001.1"/>
</dbReference>
<keyword evidence="5" id="KW-0067">ATP-binding</keyword>
<evidence type="ECO:0000259" key="12">
    <source>
        <dbReference type="Pfam" id="PF21654"/>
    </source>
</evidence>
<organism evidence="13 14">
    <name type="scientific">Prolixibacter bellariivorans</name>
    <dbReference type="NCBI Taxonomy" id="314319"/>
    <lineage>
        <taxon>Bacteria</taxon>
        <taxon>Pseudomonadati</taxon>
        <taxon>Bacteroidota</taxon>
        <taxon>Bacteroidia</taxon>
        <taxon>Marinilabiliales</taxon>
        <taxon>Prolixibacteraceae</taxon>
        <taxon>Prolixibacter</taxon>
    </lineage>
</organism>
<evidence type="ECO:0000256" key="11">
    <source>
        <dbReference type="SAM" id="MobiDB-lite"/>
    </source>
</evidence>
<dbReference type="GO" id="GO:0016779">
    <property type="term" value="F:nucleotidyltransferase activity"/>
    <property type="evidence" value="ECO:0007669"/>
    <property type="project" value="UniProtKB-KW"/>
</dbReference>
<dbReference type="GO" id="GO:0051607">
    <property type="term" value="P:defense response to virus"/>
    <property type="evidence" value="ECO:0007669"/>
    <property type="project" value="UniProtKB-KW"/>
</dbReference>
<sequence>MANCHSLFQDFHEDISIGKSKKDRMMNSKNGLRKRIRKWFKDNHPDYEPKFYIQGSYKMKTGIRTKDDICDLDDGIYFFREPDVTATTLQTWVWNAVDGYTSTTPEHRKKCIRSIFSGDYEIDHPIYYKVDGQNYRLAVKNNGFEDSDPKEMVDWFNKQKDVDGKLIRHVKYLKAWCDNKRNKMPNGLAMTILASNAKTKIVLNSRDDITLKDILKEIKKALNIKFECIVPAVPNDDLFADYDETRQTNFLTALDNFIEDAEKALRENNQLTASKLWRKHLGNRFPEGEDKEDESRSQHAAAIAAGAAKSNPWASE</sequence>